<dbReference type="EMBL" id="WNWS01000371">
    <property type="protein sequence ID" value="KAE9969316.1"/>
    <property type="molecule type" value="Genomic_DNA"/>
</dbReference>
<organism evidence="1 2">
    <name type="scientific">Venturia inaequalis</name>
    <name type="common">Apple scab fungus</name>
    <dbReference type="NCBI Taxonomy" id="5025"/>
    <lineage>
        <taxon>Eukaryota</taxon>
        <taxon>Fungi</taxon>
        <taxon>Dikarya</taxon>
        <taxon>Ascomycota</taxon>
        <taxon>Pezizomycotina</taxon>
        <taxon>Dothideomycetes</taxon>
        <taxon>Pleosporomycetidae</taxon>
        <taxon>Venturiales</taxon>
        <taxon>Venturiaceae</taxon>
        <taxon>Venturia</taxon>
    </lineage>
</organism>
<proteinExistence type="predicted"/>
<name>A0A8H3UEX8_VENIN</name>
<sequence length="99" mass="10981">MRETLAPTPTEGTRSAAIREDNIYNMRLQHPPPHNLKFSKSYLNNLYHTVQTPTDSSTPITMKFTAVLTFLAFATTITAVKLPPKAGKGKCPYGCPRDT</sequence>
<evidence type="ECO:0000313" key="2">
    <source>
        <dbReference type="Proteomes" id="UP000447873"/>
    </source>
</evidence>
<protein>
    <submittedName>
        <fullName evidence="1">Uncharacterized protein</fullName>
    </submittedName>
</protein>
<dbReference type="Proteomes" id="UP000447873">
    <property type="component" value="Unassembled WGS sequence"/>
</dbReference>
<accession>A0A8H3UEX8</accession>
<reference evidence="1 2" key="1">
    <citation type="submission" date="2018-12" db="EMBL/GenBank/DDBJ databases">
        <title>Venturia inaequalis Genome Resource.</title>
        <authorList>
            <person name="Lichtner F.J."/>
        </authorList>
    </citation>
    <scope>NUCLEOTIDE SEQUENCE [LARGE SCALE GENOMIC DNA]</scope>
    <source>
        <strain evidence="1 2">120213</strain>
    </source>
</reference>
<dbReference type="AlphaFoldDB" id="A0A8H3UEX8"/>
<evidence type="ECO:0000313" key="1">
    <source>
        <dbReference type="EMBL" id="KAE9969316.1"/>
    </source>
</evidence>
<gene>
    <name evidence="1" type="ORF">EG328_006950</name>
</gene>
<comment type="caution">
    <text evidence="1">The sequence shown here is derived from an EMBL/GenBank/DDBJ whole genome shotgun (WGS) entry which is preliminary data.</text>
</comment>